<comment type="caution">
    <text evidence="1">The sequence shown here is derived from an EMBL/GenBank/DDBJ whole genome shotgun (WGS) entry which is preliminary data.</text>
</comment>
<accession>A0A916PDR6</accession>
<evidence type="ECO:0000313" key="2">
    <source>
        <dbReference type="Proteomes" id="UP000039021"/>
    </source>
</evidence>
<dbReference type="EMBL" id="CSBK01004523">
    <property type="protein sequence ID" value="CPB97074.1"/>
    <property type="molecule type" value="Genomic_DNA"/>
</dbReference>
<sequence>MYCTPVSPVRSSMVNAEVSFHSRATCPPICVVMSSLNRPRAAL</sequence>
<name>A0A916PDR6_MYCTX</name>
<gene>
    <name evidence="1" type="ORF">ERS007739_05496</name>
</gene>
<dbReference type="Proteomes" id="UP000039021">
    <property type="component" value="Unassembled WGS sequence"/>
</dbReference>
<reference evidence="2" key="1">
    <citation type="submission" date="2015-03" db="EMBL/GenBank/DDBJ databases">
        <authorList>
            <consortium name="Pathogen Informatics"/>
        </authorList>
    </citation>
    <scope>NUCLEOTIDE SEQUENCE [LARGE SCALE GENOMIC DNA]</scope>
    <source>
        <strain evidence="2">N09902308</strain>
    </source>
</reference>
<dbReference type="AlphaFoldDB" id="A0A916PDR6"/>
<proteinExistence type="predicted"/>
<evidence type="ECO:0000313" key="1">
    <source>
        <dbReference type="EMBL" id="CPB97074.1"/>
    </source>
</evidence>
<protein>
    <submittedName>
        <fullName evidence="1">Uncharacterized protein</fullName>
    </submittedName>
</protein>
<organism evidence="1 2">
    <name type="scientific">Mycobacterium tuberculosis</name>
    <dbReference type="NCBI Taxonomy" id="1773"/>
    <lineage>
        <taxon>Bacteria</taxon>
        <taxon>Bacillati</taxon>
        <taxon>Actinomycetota</taxon>
        <taxon>Actinomycetes</taxon>
        <taxon>Mycobacteriales</taxon>
        <taxon>Mycobacteriaceae</taxon>
        <taxon>Mycobacterium</taxon>
        <taxon>Mycobacterium tuberculosis complex</taxon>
    </lineage>
</organism>